<dbReference type="PANTHER" id="PTHR33481:SF1">
    <property type="entry name" value="ENDONUCLEASE_EXONUCLEASE_PHOSPHATASE DOMAIN-CONTAINING PROTEIN-RELATED"/>
    <property type="match status" value="1"/>
</dbReference>
<keyword evidence="3" id="KW-1185">Reference proteome</keyword>
<proteinExistence type="predicted"/>
<dbReference type="OrthoDB" id="3561817at2759"/>
<dbReference type="PANTHER" id="PTHR33481">
    <property type="entry name" value="REVERSE TRANSCRIPTASE"/>
    <property type="match status" value="1"/>
</dbReference>
<evidence type="ECO:0000313" key="3">
    <source>
        <dbReference type="Proteomes" id="UP000015441"/>
    </source>
</evidence>
<evidence type="ECO:0000313" key="2">
    <source>
        <dbReference type="EMBL" id="CCU76757.1"/>
    </source>
</evidence>
<feature type="region of interest" description="Disordered" evidence="1">
    <location>
        <begin position="203"/>
        <end position="227"/>
    </location>
</feature>
<dbReference type="Proteomes" id="UP000015441">
    <property type="component" value="Unassembled WGS sequence"/>
</dbReference>
<dbReference type="AlphaFoldDB" id="N1JFV1"/>
<dbReference type="HOGENOM" id="CLU_818859_0_0_1"/>
<organism evidence="2 3">
    <name type="scientific">Blumeria graminis f. sp. hordei (strain DH14)</name>
    <name type="common">Barley powdery mildew</name>
    <name type="synonym">Oidium monilioides f. sp. hordei</name>
    <dbReference type="NCBI Taxonomy" id="546991"/>
    <lineage>
        <taxon>Eukaryota</taxon>
        <taxon>Fungi</taxon>
        <taxon>Dikarya</taxon>
        <taxon>Ascomycota</taxon>
        <taxon>Pezizomycotina</taxon>
        <taxon>Leotiomycetes</taxon>
        <taxon>Erysiphales</taxon>
        <taxon>Erysiphaceae</taxon>
        <taxon>Blumeria</taxon>
        <taxon>Blumeria hordei</taxon>
    </lineage>
</organism>
<name>N1JFV1_BLUG1</name>
<protein>
    <submittedName>
        <fullName evidence="2">Uncharacterized protein</fullName>
    </submittedName>
</protein>
<evidence type="ECO:0000256" key="1">
    <source>
        <dbReference type="SAM" id="MobiDB-lite"/>
    </source>
</evidence>
<accession>N1JFV1</accession>
<dbReference type="EMBL" id="CAUH01003019">
    <property type="protein sequence ID" value="CCU76757.1"/>
    <property type="molecule type" value="Genomic_DNA"/>
</dbReference>
<gene>
    <name evidence="2" type="ORF">BGHDH14_bghG003019000001001</name>
</gene>
<comment type="caution">
    <text evidence="2">The sequence shown here is derived from an EMBL/GenBank/DDBJ whole genome shotgun (WGS) entry which is preliminary data.</text>
</comment>
<dbReference type="InParanoid" id="N1JFV1"/>
<reference evidence="2 3" key="1">
    <citation type="journal article" date="2010" name="Science">
        <title>Genome expansion and gene loss in powdery mildew fungi reveal tradeoffs in extreme parasitism.</title>
        <authorList>
            <person name="Spanu P.D."/>
            <person name="Abbott J.C."/>
            <person name="Amselem J."/>
            <person name="Burgis T.A."/>
            <person name="Soanes D.M."/>
            <person name="Stueber K."/>
            <person name="Ver Loren van Themaat E."/>
            <person name="Brown J.K.M."/>
            <person name="Butcher S.A."/>
            <person name="Gurr S.J."/>
            <person name="Lebrun M.-H."/>
            <person name="Ridout C.J."/>
            <person name="Schulze-Lefert P."/>
            <person name="Talbot N.J."/>
            <person name="Ahmadinejad N."/>
            <person name="Ametz C."/>
            <person name="Barton G.R."/>
            <person name="Benjdia M."/>
            <person name="Bidzinski P."/>
            <person name="Bindschedler L.V."/>
            <person name="Both M."/>
            <person name="Brewer M.T."/>
            <person name="Cadle-Davidson L."/>
            <person name="Cadle-Davidson M.M."/>
            <person name="Collemare J."/>
            <person name="Cramer R."/>
            <person name="Frenkel O."/>
            <person name="Godfrey D."/>
            <person name="Harriman J."/>
            <person name="Hoede C."/>
            <person name="King B.C."/>
            <person name="Klages S."/>
            <person name="Kleemann J."/>
            <person name="Knoll D."/>
            <person name="Koti P.S."/>
            <person name="Kreplak J."/>
            <person name="Lopez-Ruiz F.J."/>
            <person name="Lu X."/>
            <person name="Maekawa T."/>
            <person name="Mahanil S."/>
            <person name="Micali C."/>
            <person name="Milgroom M.G."/>
            <person name="Montana G."/>
            <person name="Noir S."/>
            <person name="O'Connell R.J."/>
            <person name="Oberhaensli S."/>
            <person name="Parlange F."/>
            <person name="Pedersen C."/>
            <person name="Quesneville H."/>
            <person name="Reinhardt R."/>
            <person name="Rott M."/>
            <person name="Sacristan S."/>
            <person name="Schmidt S.M."/>
            <person name="Schoen M."/>
            <person name="Skamnioti P."/>
            <person name="Sommer H."/>
            <person name="Stephens A."/>
            <person name="Takahara H."/>
            <person name="Thordal-Christensen H."/>
            <person name="Vigouroux M."/>
            <person name="Wessling R."/>
            <person name="Wicker T."/>
            <person name="Panstruga R."/>
        </authorList>
    </citation>
    <scope>NUCLEOTIDE SEQUENCE [LARGE SCALE GENOMIC DNA]</scope>
    <source>
        <strain evidence="2">DH14</strain>
    </source>
</reference>
<sequence length="339" mass="36966">MRGHMTTAFADKRKEILAAAIVVMGGRRAPKKASSSTKRTRLAQQSFQTASCAFVSMSKKPSIKLKSLRKGFGHVDDVAIIESSSSLEGNSREIESAITQSISWSAAAGMTCNAERSELKHLAQRTRDKGVGPEIQTNSFVISGNPDSAVPRVAGALRCFGNTISRVHPRPLPQNLGGLVNQEKKAGKLLELFFPSTEPLRETGISPAESTLDPLLTPPWTKEETKEDSLVRIDDAPEPRDWRIHNFDKFLPSPSRSDILVHSDGSVSSDYVILQLGYQIDSGAQSLDNSKEVYDAKIHAALQGIEAVIDISFAHFASNLWAFLGNQEVARKLLSNIPC</sequence>